<dbReference type="PANTHER" id="PTHR45669">
    <property type="entry name" value="GLUTAREDOXIN DOMAIN-CONTAINING CYSTEINE-RICH PROTEIN CG12206-RELATED"/>
    <property type="match status" value="1"/>
</dbReference>
<dbReference type="EMBL" id="JAAALK010000079">
    <property type="protein sequence ID" value="KAG8100687.1"/>
    <property type="molecule type" value="Genomic_DNA"/>
</dbReference>
<dbReference type="OrthoDB" id="423313at2759"/>
<evidence type="ECO:0000313" key="2">
    <source>
        <dbReference type="EMBL" id="KAG8100687.1"/>
    </source>
</evidence>
<dbReference type="PANTHER" id="PTHR45669:SF14">
    <property type="entry name" value="EMB|CAB81925.1-RELATED"/>
    <property type="match status" value="1"/>
</dbReference>
<reference evidence="2" key="1">
    <citation type="journal article" date="2021" name="bioRxiv">
        <title>Whole Genome Assembly and Annotation of Northern Wild Rice, Zizania palustris L., Supports a Whole Genome Duplication in the Zizania Genus.</title>
        <authorList>
            <person name="Haas M."/>
            <person name="Kono T."/>
            <person name="Macchietto M."/>
            <person name="Millas R."/>
            <person name="McGilp L."/>
            <person name="Shao M."/>
            <person name="Duquette J."/>
            <person name="Hirsch C.N."/>
            <person name="Kimball J."/>
        </authorList>
    </citation>
    <scope>NUCLEOTIDE SEQUENCE</scope>
    <source>
        <tissue evidence="2">Fresh leaf tissue</tissue>
    </source>
</reference>
<dbReference type="Pfam" id="PF00462">
    <property type="entry name" value="Glutaredoxin"/>
    <property type="match status" value="1"/>
</dbReference>
<reference evidence="2" key="2">
    <citation type="submission" date="2021-02" db="EMBL/GenBank/DDBJ databases">
        <authorList>
            <person name="Kimball J.A."/>
            <person name="Haas M.W."/>
            <person name="Macchietto M."/>
            <person name="Kono T."/>
            <person name="Duquette J."/>
            <person name="Shao M."/>
        </authorList>
    </citation>
    <scope>NUCLEOTIDE SEQUENCE</scope>
    <source>
        <tissue evidence="2">Fresh leaf tissue</tissue>
    </source>
</reference>
<feature type="domain" description="Glutaredoxin" evidence="1">
    <location>
        <begin position="185"/>
        <end position="249"/>
    </location>
</feature>
<dbReference type="AlphaFoldDB" id="A0A8J5X9Z2"/>
<accession>A0A8J5X9Z2</accession>
<name>A0A8J5X9Z2_ZIZPA</name>
<comment type="caution">
    <text evidence="2">The sequence shown here is derived from an EMBL/GenBank/DDBJ whole genome shotgun (WGS) entry which is preliminary data.</text>
</comment>
<dbReference type="CDD" id="cd03031">
    <property type="entry name" value="GRX_GRX_like"/>
    <property type="match status" value="1"/>
</dbReference>
<sequence length="352" mass="37333">MLQYSSIQPVKKAVKKEANLSSLHLASTITKTTRIPIPKGNRNSNSICHQETKFAKGAARRRPPISFPSPLPAAMIIKTLKARILRALKSSLPVAAAADASPPPSPTKPARGVVVVAHGADAFSDDGSFFDAHETPTKYGSADAEPIDAWELVDQDGQTVGVATAVPDPLREFPAKCPPGGEDSVVLYTTTLRGIRKTFEDCNGVRALLENLDVAFQERDVSMDRGLRDELWSVLGEKAVPPRLFVRGRDVGGAAQVLALHEDGRLVALLSPAAETNSGSKAKKRTGANGSGKCDACGGLGFVVCGECDGSRKVFDGERSRGVRCRGCNENGLVMCTLCLSLNSSRKVIISG</sequence>
<dbReference type="Pfam" id="PF23733">
    <property type="entry name" value="GRXCR1-2_C"/>
    <property type="match status" value="1"/>
</dbReference>
<protein>
    <recommendedName>
        <fullName evidence="1">Glutaredoxin domain-containing protein</fullName>
    </recommendedName>
</protein>
<dbReference type="InterPro" id="IPR002109">
    <property type="entry name" value="Glutaredoxin"/>
</dbReference>
<dbReference type="Proteomes" id="UP000729402">
    <property type="component" value="Unassembled WGS sequence"/>
</dbReference>
<gene>
    <name evidence="2" type="ORF">GUJ93_ZPchr0013g35672</name>
</gene>
<evidence type="ECO:0000259" key="1">
    <source>
        <dbReference type="Pfam" id="PF00462"/>
    </source>
</evidence>
<evidence type="ECO:0000313" key="3">
    <source>
        <dbReference type="Proteomes" id="UP000729402"/>
    </source>
</evidence>
<dbReference type="PROSITE" id="PS51354">
    <property type="entry name" value="GLUTAREDOXIN_2"/>
    <property type="match status" value="1"/>
</dbReference>
<organism evidence="2 3">
    <name type="scientific">Zizania palustris</name>
    <name type="common">Northern wild rice</name>
    <dbReference type="NCBI Taxonomy" id="103762"/>
    <lineage>
        <taxon>Eukaryota</taxon>
        <taxon>Viridiplantae</taxon>
        <taxon>Streptophyta</taxon>
        <taxon>Embryophyta</taxon>
        <taxon>Tracheophyta</taxon>
        <taxon>Spermatophyta</taxon>
        <taxon>Magnoliopsida</taxon>
        <taxon>Liliopsida</taxon>
        <taxon>Poales</taxon>
        <taxon>Poaceae</taxon>
        <taxon>BOP clade</taxon>
        <taxon>Oryzoideae</taxon>
        <taxon>Oryzeae</taxon>
        <taxon>Zizaniinae</taxon>
        <taxon>Zizania</taxon>
    </lineage>
</organism>
<proteinExistence type="predicted"/>
<keyword evidence="3" id="KW-1185">Reference proteome</keyword>